<feature type="site" description="Activates thiol group during catalysis" evidence="5">
    <location>
        <position position="203"/>
    </location>
</feature>
<dbReference type="SMART" id="SM00846">
    <property type="entry name" value="Gp_dh_N"/>
    <property type="match status" value="1"/>
</dbReference>
<dbReference type="PIRSF" id="PIRSF000149">
    <property type="entry name" value="GAP_DH"/>
    <property type="match status" value="1"/>
</dbReference>
<dbReference type="InterPro" id="IPR020829">
    <property type="entry name" value="GlycerAld_3-P_DH_cat"/>
</dbReference>
<dbReference type="AlphaFoldDB" id="A0A3M9NRD3"/>
<dbReference type="Gene3D" id="3.40.50.720">
    <property type="entry name" value="NAD(P)-binding Rossmann-like Domain"/>
    <property type="match status" value="1"/>
</dbReference>
<evidence type="ECO:0000256" key="2">
    <source>
        <dbReference type="ARBA" id="ARBA00023002"/>
    </source>
</evidence>
<feature type="domain" description="Glyceraldehyde 3-phosphate dehydrogenase NAD(P) binding" evidence="7">
    <location>
        <begin position="29"/>
        <end position="177"/>
    </location>
</feature>
<dbReference type="Proteomes" id="UP000267223">
    <property type="component" value="Unassembled WGS sequence"/>
</dbReference>
<dbReference type="GO" id="GO:0016620">
    <property type="term" value="F:oxidoreductase activity, acting on the aldehyde or oxo group of donors, NAD or NADP as acceptor"/>
    <property type="evidence" value="ECO:0007669"/>
    <property type="project" value="InterPro"/>
</dbReference>
<evidence type="ECO:0000256" key="6">
    <source>
        <dbReference type="RuleBase" id="RU000397"/>
    </source>
</evidence>
<keyword evidence="4" id="KW-0547">Nucleotide-binding</keyword>
<comment type="subunit">
    <text evidence="1">Homotetramer.</text>
</comment>
<dbReference type="Gene3D" id="3.30.360.10">
    <property type="entry name" value="Dihydrodipicolinate Reductase, domain 2"/>
    <property type="match status" value="1"/>
</dbReference>
<feature type="binding site" evidence="4">
    <location>
        <position position="60"/>
    </location>
    <ligand>
        <name>NAD(+)</name>
        <dbReference type="ChEBI" id="CHEBI:57540"/>
    </ligand>
</feature>
<accession>A0A3M9NRD3</accession>
<evidence type="ECO:0000256" key="5">
    <source>
        <dbReference type="PIRSR" id="PIRSR000149-4"/>
    </source>
</evidence>
<proteinExistence type="inferred from homology"/>
<dbReference type="InterPro" id="IPR020831">
    <property type="entry name" value="GlycerAld/Erythrose_P_DH"/>
</dbReference>
<keyword evidence="4" id="KW-0520">NAD</keyword>
<sequence length="355" mass="39650">MPFLILLLPSSLCNKNFLRIFAIRKFFQMRIAINGMGRIGRLLFRRLIDFPEFEIVAVNDPMPIKNLAYLLKYDSIYGTNFHTMSSSGNSLKVDNIEIPAYQQSDPMALPWRDLNVDVVLECSGQFIKKESAEKHLTSGAKKVLLSTTGAEDIPLHVFGFNQNSLSEDATILSPGGCMTNCSVHILSILNSLGIQSVHLNIIHSFTSRQSLVDSSNPQFRRGRAAAESIIPVAIDLDKSLNRLFPDLKNKINVFSTRVPVANGAMASFTLQLMKDVSPIEINKMFKSAALGEHKMVLDFTDEPLVSLDIKGNSHSCIIDGTQTAVIGNHARVAAWFDNEYGFTSRLIDWLHYWNK</sequence>
<evidence type="ECO:0000313" key="8">
    <source>
        <dbReference type="EMBL" id="RNI40254.1"/>
    </source>
</evidence>
<evidence type="ECO:0000259" key="7">
    <source>
        <dbReference type="SMART" id="SM00846"/>
    </source>
</evidence>
<dbReference type="SUPFAM" id="SSF55347">
    <property type="entry name" value="Glyceraldehyde-3-phosphate dehydrogenase-like, C-terminal domain"/>
    <property type="match status" value="1"/>
</dbReference>
<evidence type="ECO:0000256" key="3">
    <source>
        <dbReference type="PIRSR" id="PIRSR000149-1"/>
    </source>
</evidence>
<protein>
    <submittedName>
        <fullName evidence="8">Aldehyde dehydrogenase</fullName>
    </submittedName>
</protein>
<evidence type="ECO:0000256" key="4">
    <source>
        <dbReference type="PIRSR" id="PIRSR000149-3"/>
    </source>
</evidence>
<dbReference type="CDD" id="cd05214">
    <property type="entry name" value="GAPDH_I_N"/>
    <property type="match status" value="1"/>
</dbReference>
<reference evidence="8 9" key="1">
    <citation type="submission" date="2018-11" db="EMBL/GenBank/DDBJ databases">
        <title>Draft genome sequence of Ferruginibacter sp. BO-59.</title>
        <authorList>
            <person name="Im W.T."/>
        </authorList>
    </citation>
    <scope>NUCLEOTIDE SEQUENCE [LARGE SCALE GENOMIC DNA]</scope>
    <source>
        <strain evidence="8 9">BO-59</strain>
    </source>
</reference>
<name>A0A3M9NRD3_9BACT</name>
<comment type="caution">
    <text evidence="8">The sequence shown here is derived from an EMBL/GenBank/DDBJ whole genome shotgun (WGS) entry which is preliminary data.</text>
</comment>
<dbReference type="PANTHER" id="PTHR43148">
    <property type="entry name" value="GLYCERALDEHYDE-3-PHOSPHATE DEHYDROGENASE 2"/>
    <property type="match status" value="1"/>
</dbReference>
<keyword evidence="9" id="KW-1185">Reference proteome</keyword>
<feature type="binding site" evidence="4">
    <location>
        <begin position="38"/>
        <end position="39"/>
    </location>
    <ligand>
        <name>NAD(+)</name>
        <dbReference type="ChEBI" id="CHEBI:57540"/>
    </ligand>
</feature>
<feature type="active site" description="Nucleophile" evidence="3">
    <location>
        <position position="177"/>
    </location>
</feature>
<comment type="similarity">
    <text evidence="6">Belongs to the glyceraldehyde-3-phosphate dehydrogenase family.</text>
</comment>
<dbReference type="SUPFAM" id="SSF51735">
    <property type="entry name" value="NAD(P)-binding Rossmann-fold domains"/>
    <property type="match status" value="1"/>
</dbReference>
<evidence type="ECO:0000313" key="9">
    <source>
        <dbReference type="Proteomes" id="UP000267223"/>
    </source>
</evidence>
<dbReference type="InterPro" id="IPR036291">
    <property type="entry name" value="NAD(P)-bd_dom_sf"/>
</dbReference>
<dbReference type="GO" id="GO:0051287">
    <property type="term" value="F:NAD binding"/>
    <property type="evidence" value="ECO:0007669"/>
    <property type="project" value="InterPro"/>
</dbReference>
<feature type="binding site" evidence="4">
    <location>
        <position position="146"/>
    </location>
    <ligand>
        <name>NAD(+)</name>
        <dbReference type="ChEBI" id="CHEBI:57540"/>
    </ligand>
</feature>
<evidence type="ECO:0000256" key="1">
    <source>
        <dbReference type="ARBA" id="ARBA00011881"/>
    </source>
</evidence>
<keyword evidence="2" id="KW-0560">Oxidoreductase</keyword>
<dbReference type="Pfam" id="PF00044">
    <property type="entry name" value="Gp_dh_N"/>
    <property type="match status" value="1"/>
</dbReference>
<dbReference type="EMBL" id="RJJR01000001">
    <property type="protein sequence ID" value="RNI40254.1"/>
    <property type="molecule type" value="Genomic_DNA"/>
</dbReference>
<dbReference type="FunFam" id="3.40.50.720:FF:000001">
    <property type="entry name" value="Glyceraldehyde-3-phosphate dehydrogenase"/>
    <property type="match status" value="1"/>
</dbReference>
<feature type="binding site" evidence="4">
    <location>
        <position position="338"/>
    </location>
    <ligand>
        <name>NAD(+)</name>
        <dbReference type="ChEBI" id="CHEBI:57540"/>
    </ligand>
</feature>
<dbReference type="Pfam" id="PF02800">
    <property type="entry name" value="Gp_dh_C"/>
    <property type="match status" value="1"/>
</dbReference>
<organism evidence="8 9">
    <name type="scientific">Hanamia caeni</name>
    <dbReference type="NCBI Taxonomy" id="2294116"/>
    <lineage>
        <taxon>Bacteria</taxon>
        <taxon>Pseudomonadati</taxon>
        <taxon>Bacteroidota</taxon>
        <taxon>Chitinophagia</taxon>
        <taxon>Chitinophagales</taxon>
        <taxon>Chitinophagaceae</taxon>
        <taxon>Hanamia</taxon>
    </lineage>
</organism>
<gene>
    <name evidence="8" type="ORF">EFY79_02855</name>
</gene>
<dbReference type="PRINTS" id="PR00078">
    <property type="entry name" value="G3PDHDRGNASE"/>
</dbReference>
<dbReference type="InterPro" id="IPR020828">
    <property type="entry name" value="GlycerAld_3-P_DH_NAD(P)-bd"/>
</dbReference>